<evidence type="ECO:0000259" key="2">
    <source>
        <dbReference type="Pfam" id="PF18367"/>
    </source>
</evidence>
<dbReference type="InterPro" id="IPR048576">
    <property type="entry name" value="Rv2175c_wHTH"/>
</dbReference>
<feature type="region of interest" description="Disordered" evidence="1">
    <location>
        <begin position="96"/>
        <end position="117"/>
    </location>
</feature>
<dbReference type="Pfam" id="PF18367">
    <property type="entry name" value="Rv2175c_C"/>
    <property type="match status" value="1"/>
</dbReference>
<keyword evidence="5" id="KW-1185">Reference proteome</keyword>
<feature type="domain" description="Rv2175c C-terminal" evidence="2">
    <location>
        <begin position="64"/>
        <end position="115"/>
    </location>
</feature>
<comment type="caution">
    <text evidence="4">The sequence shown here is derived from an EMBL/GenBank/DDBJ whole genome shotgun (WGS) entry which is preliminary data.</text>
</comment>
<evidence type="ECO:0000259" key="3">
    <source>
        <dbReference type="Pfam" id="PF21531"/>
    </source>
</evidence>
<feature type="domain" description="DNA-binding protein Rv2175c wHTH" evidence="3">
    <location>
        <begin position="6"/>
        <end position="41"/>
    </location>
</feature>
<accession>A0ABT8GJG3</accession>
<evidence type="ECO:0000313" key="5">
    <source>
        <dbReference type="Proteomes" id="UP001172708"/>
    </source>
</evidence>
<evidence type="ECO:0000313" key="4">
    <source>
        <dbReference type="EMBL" id="MDN4481571.1"/>
    </source>
</evidence>
<sequence>MTDTDRWLPVPDFADRLGITAARVRELLRERALVAERRGESQAWQLPEGFIDESADEGPRVLPTLRGTITVLADGGFSDEEILRWLLEPSEELGTTPLAAMREGRRAPVRRAAQAQL</sequence>
<proteinExistence type="predicted"/>
<organism evidence="4 5">
    <name type="scientific">Demequina muriae</name>
    <dbReference type="NCBI Taxonomy" id="3051664"/>
    <lineage>
        <taxon>Bacteria</taxon>
        <taxon>Bacillati</taxon>
        <taxon>Actinomycetota</taxon>
        <taxon>Actinomycetes</taxon>
        <taxon>Micrococcales</taxon>
        <taxon>Demequinaceae</taxon>
        <taxon>Demequina</taxon>
    </lineage>
</organism>
<dbReference type="InterPro" id="IPR041098">
    <property type="entry name" value="Rv2175c_C"/>
</dbReference>
<dbReference type="GO" id="GO:0003677">
    <property type="term" value="F:DNA binding"/>
    <property type="evidence" value="ECO:0007669"/>
    <property type="project" value="UniProtKB-KW"/>
</dbReference>
<name>A0ABT8GJG3_9MICO</name>
<protein>
    <submittedName>
        <fullName evidence="4">Rv2175c family DNA-binding protein</fullName>
    </submittedName>
</protein>
<gene>
    <name evidence="4" type="ORF">QQX02_11615</name>
</gene>
<keyword evidence="4" id="KW-0238">DNA-binding</keyword>
<evidence type="ECO:0000256" key="1">
    <source>
        <dbReference type="SAM" id="MobiDB-lite"/>
    </source>
</evidence>
<dbReference type="Pfam" id="PF21531">
    <property type="entry name" value="Rv2175c_wHTH"/>
    <property type="match status" value="1"/>
</dbReference>
<dbReference type="EMBL" id="JAUHQA010000001">
    <property type="protein sequence ID" value="MDN4481571.1"/>
    <property type="molecule type" value="Genomic_DNA"/>
</dbReference>
<reference evidence="4" key="1">
    <citation type="submission" date="2023-06" db="EMBL/GenBank/DDBJ databases">
        <title>Egi l300058.</title>
        <authorList>
            <person name="Gao L."/>
            <person name="Fang B.-Z."/>
            <person name="Li W.-J."/>
        </authorList>
    </citation>
    <scope>NUCLEOTIDE SEQUENCE</scope>
    <source>
        <strain evidence="4">EGI L300058</strain>
    </source>
</reference>
<dbReference type="RefSeq" id="WP_301143253.1">
    <property type="nucleotide sequence ID" value="NZ_JAUHQA010000001.1"/>
</dbReference>
<dbReference type="Proteomes" id="UP001172708">
    <property type="component" value="Unassembled WGS sequence"/>
</dbReference>